<sequence>TVNNPHDAIVSVKDLTVEPDHHLSIILRTSEHPPPSSTPPTPTGLDSTTTSNVATSPMLVTTNNNPYASTSSGFTPSNTTSSKPTSSTYTTVPASLTQLNLKQHTSNPPLPLTQGVVDSKLQAIRVAAGFELPAKTETEILADMANQEKGVMERWMGEQENGFGAR</sequence>
<proteinExistence type="predicted"/>
<feature type="compositionally biased region" description="Polar residues" evidence="1">
    <location>
        <begin position="52"/>
        <end position="74"/>
    </location>
</feature>
<reference evidence="4" key="2">
    <citation type="submission" date="2020-04" db="EMBL/GenBank/DDBJ databases">
        <authorList>
            <consortium name="NCBI Genome Project"/>
        </authorList>
    </citation>
    <scope>NUCLEOTIDE SEQUENCE</scope>
    <source>
        <strain evidence="4">CBS 304.34</strain>
    </source>
</reference>
<reference evidence="4" key="3">
    <citation type="submission" date="2025-04" db="UniProtKB">
        <authorList>
            <consortium name="RefSeq"/>
        </authorList>
    </citation>
    <scope>IDENTIFICATION</scope>
    <source>
        <strain evidence="4">CBS 304.34</strain>
    </source>
</reference>
<evidence type="ECO:0000313" key="4">
    <source>
        <dbReference type="RefSeq" id="XP_033570539.1"/>
    </source>
</evidence>
<reference evidence="2 4" key="1">
    <citation type="journal article" date="2020" name="Stud. Mycol.">
        <title>101 Dothideomycetes genomes: a test case for predicting lifestyles and emergence of pathogens.</title>
        <authorList>
            <person name="Haridas S."/>
            <person name="Albert R."/>
            <person name="Binder M."/>
            <person name="Bloem J."/>
            <person name="Labutti K."/>
            <person name="Salamov A."/>
            <person name="Andreopoulos B."/>
            <person name="Baker S."/>
            <person name="Barry K."/>
            <person name="Bills G."/>
            <person name="Bluhm B."/>
            <person name="Cannon C."/>
            <person name="Castanera R."/>
            <person name="Culley D."/>
            <person name="Daum C."/>
            <person name="Ezra D."/>
            <person name="Gonzalez J."/>
            <person name="Henrissat B."/>
            <person name="Kuo A."/>
            <person name="Liang C."/>
            <person name="Lipzen A."/>
            <person name="Lutzoni F."/>
            <person name="Magnuson J."/>
            <person name="Mondo S."/>
            <person name="Nolan M."/>
            <person name="Ohm R."/>
            <person name="Pangilinan J."/>
            <person name="Park H.-J."/>
            <person name="Ramirez L."/>
            <person name="Alfaro M."/>
            <person name="Sun H."/>
            <person name="Tritt A."/>
            <person name="Yoshinaga Y."/>
            <person name="Zwiers L.-H."/>
            <person name="Turgeon B."/>
            <person name="Goodwin S."/>
            <person name="Spatafora J."/>
            <person name="Crous P."/>
            <person name="Grigoriev I."/>
        </authorList>
    </citation>
    <scope>NUCLEOTIDE SEQUENCE</scope>
    <source>
        <strain evidence="2 4">CBS 304.34</strain>
    </source>
</reference>
<feature type="non-terminal residue" evidence="2">
    <location>
        <position position="1"/>
    </location>
</feature>
<feature type="compositionally biased region" description="Low complexity" evidence="1">
    <location>
        <begin position="75"/>
        <end position="90"/>
    </location>
</feature>
<dbReference type="GeneID" id="54462066"/>
<protein>
    <submittedName>
        <fullName evidence="2 4">Uncharacterized protein</fullName>
    </submittedName>
</protein>
<evidence type="ECO:0000313" key="3">
    <source>
        <dbReference type="Proteomes" id="UP000504636"/>
    </source>
</evidence>
<feature type="compositionally biased region" description="Pro residues" evidence="1">
    <location>
        <begin position="32"/>
        <end position="42"/>
    </location>
</feature>
<evidence type="ECO:0000313" key="2">
    <source>
        <dbReference type="EMBL" id="KAF2803575.1"/>
    </source>
</evidence>
<name>A0A6A6Y5S0_9PEZI</name>
<organism evidence="2">
    <name type="scientific">Mytilinidion resinicola</name>
    <dbReference type="NCBI Taxonomy" id="574789"/>
    <lineage>
        <taxon>Eukaryota</taxon>
        <taxon>Fungi</taxon>
        <taxon>Dikarya</taxon>
        <taxon>Ascomycota</taxon>
        <taxon>Pezizomycotina</taxon>
        <taxon>Dothideomycetes</taxon>
        <taxon>Pleosporomycetidae</taxon>
        <taxon>Mytilinidiales</taxon>
        <taxon>Mytilinidiaceae</taxon>
        <taxon>Mytilinidion</taxon>
    </lineage>
</organism>
<evidence type="ECO:0000256" key="1">
    <source>
        <dbReference type="SAM" id="MobiDB-lite"/>
    </source>
</evidence>
<dbReference type="Proteomes" id="UP000504636">
    <property type="component" value="Unplaced"/>
</dbReference>
<keyword evidence="3" id="KW-1185">Reference proteome</keyword>
<gene>
    <name evidence="2 4" type="ORF">BDZ99DRAFT_468115</name>
</gene>
<dbReference type="RefSeq" id="XP_033570539.1">
    <property type="nucleotide sequence ID" value="XM_033721173.1"/>
</dbReference>
<dbReference type="AlphaFoldDB" id="A0A6A6Y5S0"/>
<dbReference type="EMBL" id="MU003717">
    <property type="protein sequence ID" value="KAF2803575.1"/>
    <property type="molecule type" value="Genomic_DNA"/>
</dbReference>
<accession>A0A6A6Y5S0</accession>
<feature type="region of interest" description="Disordered" evidence="1">
    <location>
        <begin position="27"/>
        <end position="90"/>
    </location>
</feature>